<evidence type="ECO:0000256" key="1">
    <source>
        <dbReference type="SAM" id="MobiDB-lite"/>
    </source>
</evidence>
<dbReference type="GeneID" id="73289227"/>
<dbReference type="RefSeq" id="WP_254159159.1">
    <property type="nucleotide sequence ID" value="NZ_CP100355.1"/>
</dbReference>
<feature type="compositionally biased region" description="Gly residues" evidence="1">
    <location>
        <begin position="208"/>
        <end position="217"/>
    </location>
</feature>
<protein>
    <submittedName>
        <fullName evidence="2">Uncharacterized protein</fullName>
    </submittedName>
</protein>
<feature type="compositionally biased region" description="Low complexity" evidence="1">
    <location>
        <begin position="231"/>
        <end position="243"/>
    </location>
</feature>
<gene>
    <name evidence="2" type="ORF">NGM29_04235</name>
</gene>
<evidence type="ECO:0000313" key="2">
    <source>
        <dbReference type="EMBL" id="UTF54492.1"/>
    </source>
</evidence>
<reference evidence="2" key="1">
    <citation type="submission" date="2022-06" db="EMBL/GenBank/DDBJ databases">
        <title>Diverse halophilic archaea isolated from saline environments.</title>
        <authorList>
            <person name="Cui H.-L."/>
        </authorList>
    </citation>
    <scope>NUCLEOTIDE SEQUENCE</scope>
    <source>
        <strain evidence="2">WLHS1</strain>
    </source>
</reference>
<feature type="region of interest" description="Disordered" evidence="1">
    <location>
        <begin position="179"/>
        <end position="279"/>
    </location>
</feature>
<dbReference type="AlphaFoldDB" id="A0A9E7SVY1"/>
<dbReference type="EMBL" id="CP100355">
    <property type="protein sequence ID" value="UTF54492.1"/>
    <property type="molecule type" value="Genomic_DNA"/>
</dbReference>
<dbReference type="Proteomes" id="UP001056855">
    <property type="component" value="Chromosome"/>
</dbReference>
<feature type="compositionally biased region" description="Acidic residues" evidence="1">
    <location>
        <begin position="256"/>
        <end position="279"/>
    </location>
</feature>
<evidence type="ECO:0000313" key="3">
    <source>
        <dbReference type="Proteomes" id="UP001056855"/>
    </source>
</evidence>
<organism evidence="2 3">
    <name type="scientific">Natronosalvus rutilus</name>
    <dbReference type="NCBI Taxonomy" id="2953753"/>
    <lineage>
        <taxon>Archaea</taxon>
        <taxon>Methanobacteriati</taxon>
        <taxon>Methanobacteriota</taxon>
        <taxon>Stenosarchaea group</taxon>
        <taxon>Halobacteria</taxon>
        <taxon>Halobacteriales</taxon>
        <taxon>Natrialbaceae</taxon>
        <taxon>Natronosalvus</taxon>
    </lineage>
</organism>
<proteinExistence type="predicted"/>
<keyword evidence="3" id="KW-1185">Reference proteome</keyword>
<accession>A0A9E7SVY1</accession>
<feature type="compositionally biased region" description="Basic and acidic residues" evidence="1">
    <location>
        <begin position="218"/>
        <end position="228"/>
    </location>
</feature>
<name>A0A9E7SVY1_9EURY</name>
<sequence>MTATRTVVCLVAVAVVGLLVAPAVAATGGLVSLASESESTTAENSSTMGEEVSTFMQASSVSTTHAVDDGMFEAAFQNASEEQRAALIAERTDEHNSTLADLKEEYRTLQEQKDELHPGEYNVRMARLTVELASVDDSINHTERRAADAGVNTTAIQTLRGNASELAGPEVAERAKQIAGIDPPRGPPDHAGGQNGSPGNGQEKGNDAGQGAGPGGDGNERSGEEKGQDNGAPDDPGAGSGDESPPDTPDKRADDERADDDESTTDDSSENQDTSETDD</sequence>
<dbReference type="KEGG" id="sawl:NGM29_04235"/>